<keyword evidence="2" id="KW-1185">Reference proteome</keyword>
<dbReference type="EMBL" id="CP061800">
    <property type="protein sequence ID" value="QTA85343.1"/>
    <property type="molecule type" value="Genomic_DNA"/>
</dbReference>
<accession>A0A975BHF0</accession>
<organism evidence="1 2">
    <name type="scientific">Desulfonema magnum</name>
    <dbReference type="NCBI Taxonomy" id="45655"/>
    <lineage>
        <taxon>Bacteria</taxon>
        <taxon>Pseudomonadati</taxon>
        <taxon>Thermodesulfobacteriota</taxon>
        <taxon>Desulfobacteria</taxon>
        <taxon>Desulfobacterales</taxon>
        <taxon>Desulfococcaceae</taxon>
        <taxon>Desulfonema</taxon>
    </lineage>
</organism>
<dbReference type="KEGG" id="dmm:dnm_013480"/>
<evidence type="ECO:0000313" key="1">
    <source>
        <dbReference type="EMBL" id="QTA85343.1"/>
    </source>
</evidence>
<protein>
    <submittedName>
        <fullName evidence="1">Uncharacterized protein</fullName>
    </submittedName>
</protein>
<proteinExistence type="predicted"/>
<sequence length="66" mass="7547">MKRKLAIIIINITEFFINKYVFSKKDTENLREPSCLRAFVAFAGRTSSHMSIVSANIRPGHNNCFV</sequence>
<reference evidence="1" key="1">
    <citation type="journal article" date="2021" name="Microb. Physiol.">
        <title>Proteogenomic Insights into the Physiology of Marine, Sulfate-Reducing, Filamentous Desulfonema limicola and Desulfonema magnum.</title>
        <authorList>
            <person name="Schnaars V."/>
            <person name="Wohlbrand L."/>
            <person name="Scheve S."/>
            <person name="Hinrichs C."/>
            <person name="Reinhardt R."/>
            <person name="Rabus R."/>
        </authorList>
    </citation>
    <scope>NUCLEOTIDE SEQUENCE</scope>
    <source>
        <strain evidence="1">4be13</strain>
    </source>
</reference>
<dbReference type="Proteomes" id="UP000663722">
    <property type="component" value="Chromosome"/>
</dbReference>
<dbReference type="RefSeq" id="WP_207683807.1">
    <property type="nucleotide sequence ID" value="NZ_CP061800.1"/>
</dbReference>
<name>A0A975BHF0_9BACT</name>
<dbReference type="AlphaFoldDB" id="A0A975BHF0"/>
<evidence type="ECO:0000313" key="2">
    <source>
        <dbReference type="Proteomes" id="UP000663722"/>
    </source>
</evidence>
<gene>
    <name evidence="1" type="ORF">dnm_013480</name>
</gene>